<comment type="caution">
    <text evidence="2">The sequence shown here is derived from an EMBL/GenBank/DDBJ whole genome shotgun (WGS) entry which is preliminary data.</text>
</comment>
<dbReference type="EMBL" id="BMAT01007851">
    <property type="protein sequence ID" value="GFR72730.1"/>
    <property type="molecule type" value="Genomic_DNA"/>
</dbReference>
<name>A0AAV4FJ04_9GAST</name>
<dbReference type="AlphaFoldDB" id="A0AAV4FJ04"/>
<evidence type="ECO:0000313" key="2">
    <source>
        <dbReference type="EMBL" id="GFR72730.1"/>
    </source>
</evidence>
<proteinExistence type="predicted"/>
<keyword evidence="3" id="KW-1185">Reference proteome</keyword>
<evidence type="ECO:0008006" key="4">
    <source>
        <dbReference type="Google" id="ProtNLM"/>
    </source>
</evidence>
<gene>
    <name evidence="2" type="ORF">ElyMa_003849000</name>
</gene>
<protein>
    <recommendedName>
        <fullName evidence="4">CTNNB1 binding N-teminal domain-containing protein</fullName>
    </recommendedName>
</protein>
<accession>A0AAV4FJ04</accession>
<dbReference type="Proteomes" id="UP000762676">
    <property type="component" value="Unassembled WGS sequence"/>
</dbReference>
<organism evidence="2 3">
    <name type="scientific">Elysia marginata</name>
    <dbReference type="NCBI Taxonomy" id="1093978"/>
    <lineage>
        <taxon>Eukaryota</taxon>
        <taxon>Metazoa</taxon>
        <taxon>Spiralia</taxon>
        <taxon>Lophotrochozoa</taxon>
        <taxon>Mollusca</taxon>
        <taxon>Gastropoda</taxon>
        <taxon>Heterobranchia</taxon>
        <taxon>Euthyneura</taxon>
        <taxon>Panpulmonata</taxon>
        <taxon>Sacoglossa</taxon>
        <taxon>Placobranchoidea</taxon>
        <taxon>Plakobranchidae</taxon>
        <taxon>Elysia</taxon>
    </lineage>
</organism>
<feature type="region of interest" description="Disordered" evidence="1">
    <location>
        <begin position="38"/>
        <end position="58"/>
    </location>
</feature>
<reference evidence="2 3" key="1">
    <citation type="journal article" date="2021" name="Elife">
        <title>Chloroplast acquisition without the gene transfer in kleptoplastic sea slugs, Plakobranchus ocellatus.</title>
        <authorList>
            <person name="Maeda T."/>
            <person name="Takahashi S."/>
            <person name="Yoshida T."/>
            <person name="Shimamura S."/>
            <person name="Takaki Y."/>
            <person name="Nagai Y."/>
            <person name="Toyoda A."/>
            <person name="Suzuki Y."/>
            <person name="Arimoto A."/>
            <person name="Ishii H."/>
            <person name="Satoh N."/>
            <person name="Nishiyama T."/>
            <person name="Hasebe M."/>
            <person name="Maruyama T."/>
            <person name="Minagawa J."/>
            <person name="Obokata J."/>
            <person name="Shigenobu S."/>
        </authorList>
    </citation>
    <scope>NUCLEOTIDE SEQUENCE [LARGE SCALE GENOMIC DNA]</scope>
</reference>
<evidence type="ECO:0000313" key="3">
    <source>
        <dbReference type="Proteomes" id="UP000762676"/>
    </source>
</evidence>
<sequence length="89" mass="9487">MTPRLCGSLLERHTEKATKQSPVTFHQEATFQSVGDPAVAAGLPSPPQDTRLDPAFNSHGPSHFLGPAHYLPEAILLLASSDVMSQPLA</sequence>
<evidence type="ECO:0000256" key="1">
    <source>
        <dbReference type="SAM" id="MobiDB-lite"/>
    </source>
</evidence>